<dbReference type="EMBL" id="AWWV01014180">
    <property type="protein sequence ID" value="OMO58595.1"/>
    <property type="molecule type" value="Genomic_DNA"/>
</dbReference>
<evidence type="ECO:0000313" key="2">
    <source>
        <dbReference type="Proteomes" id="UP000188268"/>
    </source>
</evidence>
<dbReference type="Gramene" id="OMO58595">
    <property type="protein sequence ID" value="OMO58595"/>
    <property type="gene ID" value="CCACVL1_25428"/>
</dbReference>
<name>A0A1R3GKG8_COCAP</name>
<sequence>MIGNEEINIEAVVFGNVAQKLTGFELTKMTLIKGVDNDKLPDTPKKIYDEEYSFTVGINDQSSDRRLLSYKIYAFTIIEHATSPKGKVPIASASNEIEEFVEKCQETPQGQIQLSTQMFAS</sequence>
<evidence type="ECO:0000313" key="1">
    <source>
        <dbReference type="EMBL" id="OMO58595.1"/>
    </source>
</evidence>
<dbReference type="OrthoDB" id="1931061at2759"/>
<comment type="caution">
    <text evidence="1">The sequence shown here is derived from an EMBL/GenBank/DDBJ whole genome shotgun (WGS) entry which is preliminary data.</text>
</comment>
<proteinExistence type="predicted"/>
<accession>A0A1R3GKG8</accession>
<dbReference type="Proteomes" id="UP000188268">
    <property type="component" value="Unassembled WGS sequence"/>
</dbReference>
<dbReference type="AlphaFoldDB" id="A0A1R3GKG8"/>
<gene>
    <name evidence="1" type="ORF">CCACVL1_25428</name>
</gene>
<protein>
    <submittedName>
        <fullName evidence="1">Uncharacterized protein</fullName>
    </submittedName>
</protein>
<reference evidence="1 2" key="1">
    <citation type="submission" date="2013-09" db="EMBL/GenBank/DDBJ databases">
        <title>Corchorus capsularis genome sequencing.</title>
        <authorList>
            <person name="Alam M."/>
            <person name="Haque M.S."/>
            <person name="Islam M.S."/>
            <person name="Emdad E.M."/>
            <person name="Islam M.M."/>
            <person name="Ahmed B."/>
            <person name="Halim A."/>
            <person name="Hossen Q.M.M."/>
            <person name="Hossain M.Z."/>
            <person name="Ahmed R."/>
            <person name="Khan M.M."/>
            <person name="Islam R."/>
            <person name="Rashid M.M."/>
            <person name="Khan S.A."/>
            <person name="Rahman M.S."/>
            <person name="Alam M."/>
        </authorList>
    </citation>
    <scope>NUCLEOTIDE SEQUENCE [LARGE SCALE GENOMIC DNA]</scope>
    <source>
        <strain evidence="2">cv. CVL-1</strain>
        <tissue evidence="1">Whole seedling</tissue>
    </source>
</reference>
<organism evidence="1 2">
    <name type="scientific">Corchorus capsularis</name>
    <name type="common">Jute</name>
    <dbReference type="NCBI Taxonomy" id="210143"/>
    <lineage>
        <taxon>Eukaryota</taxon>
        <taxon>Viridiplantae</taxon>
        <taxon>Streptophyta</taxon>
        <taxon>Embryophyta</taxon>
        <taxon>Tracheophyta</taxon>
        <taxon>Spermatophyta</taxon>
        <taxon>Magnoliopsida</taxon>
        <taxon>eudicotyledons</taxon>
        <taxon>Gunneridae</taxon>
        <taxon>Pentapetalae</taxon>
        <taxon>rosids</taxon>
        <taxon>malvids</taxon>
        <taxon>Malvales</taxon>
        <taxon>Malvaceae</taxon>
        <taxon>Grewioideae</taxon>
        <taxon>Apeibeae</taxon>
        <taxon>Corchorus</taxon>
    </lineage>
</organism>
<keyword evidence="2" id="KW-1185">Reference proteome</keyword>